<sequence length="196" mass="20217">MTGDASLRSFFFPADPAGAGAALSEAAAGVNLGGLTPAARKALLTEVGEEAAKVLDLGIDDIFRGVWDKYKQLLDAAERTAAAPGSVEAVPLLDRRMSFEDGPGVEVRIADLPPFTIPVVIALEITVHGLSAVVGNALLKAVRAGSADVTGTLTIAGQLVAEQQATIDLPGVLRFGEGIPLGEPPGTGWHRRSELD</sequence>
<keyword evidence="2" id="KW-1185">Reference proteome</keyword>
<proteinExistence type="predicted"/>
<organism evidence="1 2">
    <name type="scientific">Paractinoplanes rhizophilus</name>
    <dbReference type="NCBI Taxonomy" id="1416877"/>
    <lineage>
        <taxon>Bacteria</taxon>
        <taxon>Bacillati</taxon>
        <taxon>Actinomycetota</taxon>
        <taxon>Actinomycetes</taxon>
        <taxon>Micromonosporales</taxon>
        <taxon>Micromonosporaceae</taxon>
        <taxon>Paractinoplanes</taxon>
    </lineage>
</organism>
<comment type="caution">
    <text evidence="1">The sequence shown here is derived from an EMBL/GenBank/DDBJ whole genome shotgun (WGS) entry which is preliminary data.</text>
</comment>
<dbReference type="Proteomes" id="UP001596548">
    <property type="component" value="Unassembled WGS sequence"/>
</dbReference>
<accession>A0ABW2I480</accession>
<dbReference type="RefSeq" id="WP_378977280.1">
    <property type="nucleotide sequence ID" value="NZ_JBHTBJ010000058.1"/>
</dbReference>
<evidence type="ECO:0000313" key="2">
    <source>
        <dbReference type="Proteomes" id="UP001596548"/>
    </source>
</evidence>
<gene>
    <name evidence="1" type="ORF">ACFQS1_37580</name>
</gene>
<protein>
    <submittedName>
        <fullName evidence="1">Uncharacterized protein</fullName>
    </submittedName>
</protein>
<dbReference type="EMBL" id="JBHTBJ010000058">
    <property type="protein sequence ID" value="MFC7279703.1"/>
    <property type="molecule type" value="Genomic_DNA"/>
</dbReference>
<evidence type="ECO:0000313" key="1">
    <source>
        <dbReference type="EMBL" id="MFC7279703.1"/>
    </source>
</evidence>
<reference evidence="2" key="1">
    <citation type="journal article" date="2019" name="Int. J. Syst. Evol. Microbiol.">
        <title>The Global Catalogue of Microorganisms (GCM) 10K type strain sequencing project: providing services to taxonomists for standard genome sequencing and annotation.</title>
        <authorList>
            <consortium name="The Broad Institute Genomics Platform"/>
            <consortium name="The Broad Institute Genome Sequencing Center for Infectious Disease"/>
            <person name="Wu L."/>
            <person name="Ma J."/>
        </authorList>
    </citation>
    <scope>NUCLEOTIDE SEQUENCE [LARGE SCALE GENOMIC DNA]</scope>
    <source>
        <strain evidence="2">XZYJT-10</strain>
    </source>
</reference>
<name>A0ABW2I480_9ACTN</name>